<accession>A0A8T2M0U2</accession>
<feature type="compositionally biased region" description="Polar residues" evidence="2">
    <location>
        <begin position="451"/>
        <end position="461"/>
    </location>
</feature>
<feature type="compositionally biased region" description="Polar residues" evidence="2">
    <location>
        <begin position="963"/>
        <end position="975"/>
    </location>
</feature>
<sequence>MASTSRSVYSTEMAREAPAQSLETSEGGRCRAGCEKTTGEDREEVEDEAGAEKRPSVLWEKYFEQSIFVDISDDDSLHMSDLQGSFRVHISQHEESENTGLSDSNESEEDSTESSVSISSVHRDHINARDMKGNKAKDNTAPERPRWRPEDDNTSDEDQEELPYDGELHHHHHHTLHPKESPEETSKDHHTVNADMLYTPSTPNSGAENVKGGIYNRSQPVAECFQQQEPSPVPASVPEFLLRHFSHDELLNCGRLIEAETMPEVSLLESVDETAWSRASANPHTAGVGGHCSKLKACLRPVEEDESSRGRNHTDNTEITDLKMESARTAADQNNMTDEQINHNQSNSTEESRLSVLSDLDAGPSSSAEDEQKENEDEEDEEEDVEEDEEDAEQCCSASTPDLDKADVQVGRFSLGRTRSCSELKYGQGQVHYPLPDFSKVAPKVKIPKGNSPTKPGTHTPSTDRPHTTTAGTQIKSPSSCSADVISRVLEDSVWLSEVRKDEEEQARLDQLLQAEYNRLLAKYAVDDNLINQTQQTQDSINQPSSTHWKETVDVLDDTQGQPRAAKPTFQSTIAGLFEERKDAERMSLPEQQSVTDGQRLTAELTTIIYQFTEQMEEFKNCISTMSMTIEEQQKVFKSMMEAQDQLERNYMSKKEEHRVLEMQNYMGLNRNTGPFDPDRQVEGEIFRLGMQLEDIKEQIDRNACRELSPPPVSSTPTPSPHGEFIPSSSHQPSLHEESVFSFPAGVQSMAEEEEHSQMTEAVDEESRAADFRLHTFSQMPCISREDEEGSLSLHSEVDEHEDFLAQLTEQLPSEHQRTSDGPAGPEDLESPTPDSPDHNTAQRFVSLETDSGFSTSDLSRPPTGLSHTQCNTDRLSPSDDVNSMSASDNEASRSDLHTAISLTTWAGWPKMGESEPDPLSEYVPNMQENNTTQNAPAGPHISGETPVWGEDGATLHSAPLQEPSQEEQFLQKQRPTAAEMPTRDKHSRCSCSNSDAISALQSEVSRLKRVLEESLGHLPHLCMRMDHLSNMYTQEKRLRSSPRLRHQNRPPSKGTDSGDSDHSDRPASFKSASSYTHSRSPSITQLHHLKYSSTASLESLSQDMSQSRPRSSHQRASVGPSCPDGSVSAGPSCYSSDVSIEPFRDYRRASVGPARRSSSVSVGSASSGSRTSARPDTDGSDASFRLNGKRSQAETGYRPPGEKPPLHKPLLQTNYGSCNSLPPGFKVQDQLSDSEVSSRRRTTQSDSAILPSNVYFQRTSPLPTSPCRSRARPRRQRASKEEAINRTLDKALEAAMLMKQTTDRMAKTLSTDLAKAQTYRKLNGLHPDQPRLDHSSYHTLH</sequence>
<feature type="coiled-coil region" evidence="1">
    <location>
        <begin position="630"/>
        <end position="664"/>
    </location>
</feature>
<feature type="compositionally biased region" description="Basic and acidic residues" evidence="2">
    <location>
        <begin position="121"/>
        <end position="151"/>
    </location>
</feature>
<feature type="compositionally biased region" description="Polar residues" evidence="2">
    <location>
        <begin position="468"/>
        <end position="481"/>
    </location>
</feature>
<evidence type="ECO:0000256" key="1">
    <source>
        <dbReference type="SAM" id="Coils"/>
    </source>
</evidence>
<feature type="region of interest" description="Disordered" evidence="2">
    <location>
        <begin position="1"/>
        <end position="56"/>
    </location>
</feature>
<feature type="region of interest" description="Disordered" evidence="2">
    <location>
        <begin position="909"/>
        <end position="992"/>
    </location>
</feature>
<feature type="region of interest" description="Disordered" evidence="2">
    <location>
        <begin position="706"/>
        <end position="736"/>
    </location>
</feature>
<feature type="compositionally biased region" description="Basic and acidic residues" evidence="2">
    <location>
        <begin position="177"/>
        <end position="189"/>
    </location>
</feature>
<feature type="region of interest" description="Disordered" evidence="2">
    <location>
        <begin position="1037"/>
        <end position="1134"/>
    </location>
</feature>
<evidence type="ECO:0000256" key="2">
    <source>
        <dbReference type="SAM" id="MobiDB-lite"/>
    </source>
</evidence>
<feature type="compositionally biased region" description="Acidic residues" evidence="2">
    <location>
        <begin position="368"/>
        <end position="393"/>
    </location>
</feature>
<reference evidence="3 4" key="1">
    <citation type="submission" date="2021-07" db="EMBL/GenBank/DDBJ databases">
        <authorList>
            <person name="Imarazene B."/>
            <person name="Zahm M."/>
            <person name="Klopp C."/>
            <person name="Cabau C."/>
            <person name="Beille S."/>
            <person name="Jouanno E."/>
            <person name="Castinel A."/>
            <person name="Lluch J."/>
            <person name="Gil L."/>
            <person name="Kuchtly C."/>
            <person name="Lopez Roques C."/>
            <person name="Donnadieu C."/>
            <person name="Parrinello H."/>
            <person name="Journot L."/>
            <person name="Du K."/>
            <person name="Schartl M."/>
            <person name="Retaux S."/>
            <person name="Guiguen Y."/>
        </authorList>
    </citation>
    <scope>NUCLEOTIDE SEQUENCE [LARGE SCALE GENOMIC DNA]</scope>
    <source>
        <strain evidence="3">Pach_M1</strain>
        <tissue evidence="3">Testis</tissue>
    </source>
</reference>
<feature type="compositionally biased region" description="Polar residues" evidence="2">
    <location>
        <begin position="1071"/>
        <end position="1110"/>
    </location>
</feature>
<dbReference type="EMBL" id="JAICCE010000004">
    <property type="protein sequence ID" value="KAG9278218.1"/>
    <property type="molecule type" value="Genomic_DNA"/>
</dbReference>
<dbReference type="InterPro" id="IPR052655">
    <property type="entry name" value="AKNA_Centrosome-Trans_reg"/>
</dbReference>
<feature type="region of interest" description="Disordered" evidence="2">
    <location>
        <begin position="812"/>
        <end position="895"/>
    </location>
</feature>
<feature type="compositionally biased region" description="Basic residues" evidence="2">
    <location>
        <begin position="1040"/>
        <end position="1049"/>
    </location>
</feature>
<evidence type="ECO:0000313" key="3">
    <source>
        <dbReference type="EMBL" id="KAG9278218.1"/>
    </source>
</evidence>
<feature type="compositionally biased region" description="Basic and acidic residues" evidence="2">
    <location>
        <begin position="26"/>
        <end position="40"/>
    </location>
</feature>
<feature type="region of interest" description="Disordered" evidence="2">
    <location>
        <begin position="442"/>
        <end position="481"/>
    </location>
</feature>
<feature type="compositionally biased region" description="Pro residues" evidence="2">
    <location>
        <begin position="709"/>
        <end position="720"/>
    </location>
</feature>
<organism evidence="3 4">
    <name type="scientific">Astyanax mexicanus</name>
    <name type="common">Blind cave fish</name>
    <name type="synonym">Astyanax fasciatus mexicanus</name>
    <dbReference type="NCBI Taxonomy" id="7994"/>
    <lineage>
        <taxon>Eukaryota</taxon>
        <taxon>Metazoa</taxon>
        <taxon>Chordata</taxon>
        <taxon>Craniata</taxon>
        <taxon>Vertebrata</taxon>
        <taxon>Euteleostomi</taxon>
        <taxon>Actinopterygii</taxon>
        <taxon>Neopterygii</taxon>
        <taxon>Teleostei</taxon>
        <taxon>Ostariophysi</taxon>
        <taxon>Characiformes</taxon>
        <taxon>Characoidei</taxon>
        <taxon>Acestrorhamphidae</taxon>
        <taxon>Acestrorhamphinae</taxon>
        <taxon>Astyanax</taxon>
    </lineage>
</organism>
<feature type="compositionally biased region" description="Polar residues" evidence="2">
    <location>
        <begin position="1"/>
        <end position="10"/>
    </location>
</feature>
<feature type="compositionally biased region" description="Acidic residues" evidence="2">
    <location>
        <begin position="152"/>
        <end position="164"/>
    </location>
</feature>
<dbReference type="PANTHER" id="PTHR21510:SF16">
    <property type="entry name" value="PROTEIN AKNAD1"/>
    <property type="match status" value="1"/>
</dbReference>
<dbReference type="OrthoDB" id="10035553at2759"/>
<evidence type="ECO:0000313" key="4">
    <source>
        <dbReference type="Proteomes" id="UP000752171"/>
    </source>
</evidence>
<proteinExistence type="predicted"/>
<feature type="region of interest" description="Disordered" evidence="2">
    <location>
        <begin position="1322"/>
        <end position="1342"/>
    </location>
</feature>
<comment type="caution">
    <text evidence="3">The sequence shown here is derived from an EMBL/GenBank/DDBJ whole genome shotgun (WGS) entry which is preliminary data.</text>
</comment>
<feature type="compositionally biased region" description="Polar residues" evidence="2">
    <location>
        <begin position="1212"/>
        <end position="1221"/>
    </location>
</feature>
<feature type="region of interest" description="Disordered" evidence="2">
    <location>
        <begin position="88"/>
        <end position="189"/>
    </location>
</feature>
<feature type="compositionally biased region" description="Polar residues" evidence="2">
    <location>
        <begin position="927"/>
        <end position="936"/>
    </location>
</feature>
<gene>
    <name evidence="3" type="primary">AKNA</name>
    <name evidence="3" type="ORF">AMEX_G6044</name>
</gene>
<feature type="region of interest" description="Disordered" evidence="2">
    <location>
        <begin position="301"/>
        <end position="403"/>
    </location>
</feature>
<feature type="region of interest" description="Disordered" evidence="2">
    <location>
        <begin position="1151"/>
        <end position="1284"/>
    </location>
</feature>
<feature type="compositionally biased region" description="Low complexity" evidence="2">
    <location>
        <begin position="1151"/>
        <end position="1175"/>
    </location>
</feature>
<protein>
    <submittedName>
        <fullName evidence="3">Protein AKNAD1 isoform X2</fullName>
    </submittedName>
</protein>
<name>A0A8T2M0U2_ASTMX</name>
<keyword evidence="1" id="KW-0175">Coiled coil</keyword>
<feature type="compositionally biased region" description="Polar residues" evidence="2">
    <location>
        <begin position="839"/>
        <end position="859"/>
    </location>
</feature>
<feature type="compositionally biased region" description="Basic and acidic residues" evidence="2">
    <location>
        <begin position="1329"/>
        <end position="1342"/>
    </location>
</feature>
<feature type="compositionally biased region" description="Polar residues" evidence="2">
    <location>
        <begin position="866"/>
        <end position="890"/>
    </location>
</feature>
<dbReference type="PANTHER" id="PTHR21510">
    <property type="entry name" value="AKNA DOMAIN-CONTAINING PROTEIN"/>
    <property type="match status" value="1"/>
</dbReference>
<dbReference type="Proteomes" id="UP000752171">
    <property type="component" value="Unassembled WGS sequence"/>
</dbReference>
<feature type="compositionally biased region" description="Basic and acidic residues" evidence="2">
    <location>
        <begin position="307"/>
        <end position="326"/>
    </location>
</feature>
<feature type="compositionally biased region" description="Polar residues" evidence="2">
    <location>
        <begin position="331"/>
        <end position="349"/>
    </location>
</feature>